<dbReference type="EMBL" id="FWPT01000012">
    <property type="protein sequence ID" value="SMA50395.1"/>
    <property type="molecule type" value="Genomic_DNA"/>
</dbReference>
<keyword evidence="4" id="KW-1185">Reference proteome</keyword>
<evidence type="ECO:0000313" key="3">
    <source>
        <dbReference type="EMBL" id="SMA50395.1"/>
    </source>
</evidence>
<protein>
    <recommendedName>
        <fullName evidence="2">Macrodomain Ori protein</fullName>
    </recommendedName>
</protein>
<evidence type="ECO:0000256" key="2">
    <source>
        <dbReference type="ARBA" id="ARBA00093628"/>
    </source>
</evidence>
<accession>A0A1X7AQ74</accession>
<sequence length="113" mass="12811">MLQVEETQGFERGASRWYDNVNCPHGFARSGHFTLKQAEFLEWYGRSLKALTAGEVLAGTPEQEELLKVVTGEKPAETFAEKTWNRYVQILTPHWVSFCSEFSPSSDYSSESA</sequence>
<proteinExistence type="inferred from homology"/>
<evidence type="ECO:0000256" key="1">
    <source>
        <dbReference type="ARBA" id="ARBA00093464"/>
    </source>
</evidence>
<dbReference type="Proteomes" id="UP000196573">
    <property type="component" value="Unassembled WGS sequence"/>
</dbReference>
<name>A0A1X7AQ74_9GAMM</name>
<evidence type="ECO:0000313" key="4">
    <source>
        <dbReference type="Proteomes" id="UP000196573"/>
    </source>
</evidence>
<reference evidence="3 4" key="1">
    <citation type="submission" date="2017-03" db="EMBL/GenBank/DDBJ databases">
        <authorList>
            <person name="Afonso C.L."/>
            <person name="Miller P.J."/>
            <person name="Scott M.A."/>
            <person name="Spackman E."/>
            <person name="Goraichik I."/>
            <person name="Dimitrov K.M."/>
            <person name="Suarez D.L."/>
            <person name="Swayne D.E."/>
        </authorList>
    </citation>
    <scope>NUCLEOTIDE SEQUENCE [LARGE SCALE GENOMIC DNA]</scope>
    <source>
        <strain evidence="3">SB41UT1</strain>
    </source>
</reference>
<dbReference type="OrthoDB" id="6400110at2"/>
<dbReference type="InterPro" id="IPR007335">
    <property type="entry name" value="DUF413"/>
</dbReference>
<dbReference type="RefSeq" id="WP_087112836.1">
    <property type="nucleotide sequence ID" value="NZ_CBCSCN010000005.1"/>
</dbReference>
<gene>
    <name evidence="3" type="ORF">EHSB41UT_04192</name>
</gene>
<comment type="similarity">
    <text evidence="1">Belongs to the MaoP family.</text>
</comment>
<dbReference type="AlphaFoldDB" id="A0A1X7AQ74"/>
<organism evidence="3 4">
    <name type="scientific">Parendozoicomonas haliclonae</name>
    <dbReference type="NCBI Taxonomy" id="1960125"/>
    <lineage>
        <taxon>Bacteria</taxon>
        <taxon>Pseudomonadati</taxon>
        <taxon>Pseudomonadota</taxon>
        <taxon>Gammaproteobacteria</taxon>
        <taxon>Oceanospirillales</taxon>
        <taxon>Endozoicomonadaceae</taxon>
        <taxon>Parendozoicomonas</taxon>
    </lineage>
</organism>
<dbReference type="Pfam" id="PF04219">
    <property type="entry name" value="DUF413"/>
    <property type="match status" value="1"/>
</dbReference>